<proteinExistence type="predicted"/>
<dbReference type="Proteomes" id="UP000762676">
    <property type="component" value="Unassembled WGS sequence"/>
</dbReference>
<gene>
    <name evidence="1" type="ORF">ElyMa_002394300</name>
</gene>
<evidence type="ECO:0000313" key="2">
    <source>
        <dbReference type="Proteomes" id="UP000762676"/>
    </source>
</evidence>
<dbReference type="EMBL" id="BMAT01004923">
    <property type="protein sequence ID" value="GFR83554.1"/>
    <property type="molecule type" value="Genomic_DNA"/>
</dbReference>
<comment type="caution">
    <text evidence="1">The sequence shown here is derived from an EMBL/GenBank/DDBJ whole genome shotgun (WGS) entry which is preliminary data.</text>
</comment>
<accession>A0AAV4GDH6</accession>
<dbReference type="AlphaFoldDB" id="A0AAV4GDH6"/>
<keyword evidence="2" id="KW-1185">Reference proteome</keyword>
<organism evidence="1 2">
    <name type="scientific">Elysia marginata</name>
    <dbReference type="NCBI Taxonomy" id="1093978"/>
    <lineage>
        <taxon>Eukaryota</taxon>
        <taxon>Metazoa</taxon>
        <taxon>Spiralia</taxon>
        <taxon>Lophotrochozoa</taxon>
        <taxon>Mollusca</taxon>
        <taxon>Gastropoda</taxon>
        <taxon>Heterobranchia</taxon>
        <taxon>Euthyneura</taxon>
        <taxon>Panpulmonata</taxon>
        <taxon>Sacoglossa</taxon>
        <taxon>Placobranchoidea</taxon>
        <taxon>Plakobranchidae</taxon>
        <taxon>Elysia</taxon>
    </lineage>
</organism>
<reference evidence="1 2" key="1">
    <citation type="journal article" date="2021" name="Elife">
        <title>Chloroplast acquisition without the gene transfer in kleptoplastic sea slugs, Plakobranchus ocellatus.</title>
        <authorList>
            <person name="Maeda T."/>
            <person name="Takahashi S."/>
            <person name="Yoshida T."/>
            <person name="Shimamura S."/>
            <person name="Takaki Y."/>
            <person name="Nagai Y."/>
            <person name="Toyoda A."/>
            <person name="Suzuki Y."/>
            <person name="Arimoto A."/>
            <person name="Ishii H."/>
            <person name="Satoh N."/>
            <person name="Nishiyama T."/>
            <person name="Hasebe M."/>
            <person name="Maruyama T."/>
            <person name="Minagawa J."/>
            <person name="Obokata J."/>
            <person name="Shigenobu S."/>
        </authorList>
    </citation>
    <scope>NUCLEOTIDE SEQUENCE [LARGE SCALE GENOMIC DNA]</scope>
</reference>
<protein>
    <submittedName>
        <fullName evidence="1">Uncharacterized protein</fullName>
    </submittedName>
</protein>
<sequence>MLTRPFVTKTNKNKRSGDIAPGWIPAFVQHLAVFLPWSYPIQARPWLPALAQNSSGHVTCFPESLAWPAPEDVLMGSQWRRWDRFRCSGGFLISILTNYMGFVVC</sequence>
<name>A0AAV4GDH6_9GAST</name>
<evidence type="ECO:0000313" key="1">
    <source>
        <dbReference type="EMBL" id="GFR83554.1"/>
    </source>
</evidence>